<feature type="domain" description="PBP" evidence="6">
    <location>
        <begin position="30"/>
        <end position="281"/>
    </location>
</feature>
<dbReference type="PANTHER" id="PTHR30570">
    <property type="entry name" value="PERIPLASMIC PHOSPHATE BINDING COMPONENT OF PHOSPHATE ABC TRANSPORTER"/>
    <property type="match status" value="1"/>
</dbReference>
<dbReference type="RefSeq" id="WP_015248658.1">
    <property type="nucleotide sequence ID" value="NC_019892.1"/>
</dbReference>
<keyword evidence="4" id="KW-0592">Phosphate transport</keyword>
<organism evidence="7 8">
    <name type="scientific">Singulisphaera acidiphila (strain ATCC BAA-1392 / DSM 18658 / VKM B-2454 / MOB10)</name>
    <dbReference type="NCBI Taxonomy" id="886293"/>
    <lineage>
        <taxon>Bacteria</taxon>
        <taxon>Pseudomonadati</taxon>
        <taxon>Planctomycetota</taxon>
        <taxon>Planctomycetia</taxon>
        <taxon>Isosphaerales</taxon>
        <taxon>Isosphaeraceae</taxon>
        <taxon>Singulisphaera</taxon>
    </lineage>
</organism>
<dbReference type="InterPro" id="IPR050811">
    <property type="entry name" value="Phosphate_ABC_transporter"/>
</dbReference>
<comment type="function">
    <text evidence="4">Involved in the system for phosphate transport across the cytoplasmic membrane.</text>
</comment>
<dbReference type="OrthoDB" id="9790048at2"/>
<evidence type="ECO:0000256" key="3">
    <source>
        <dbReference type="ARBA" id="ARBA00022729"/>
    </source>
</evidence>
<keyword evidence="3" id="KW-0732">Signal</keyword>
<dbReference type="Gene3D" id="3.40.190.10">
    <property type="entry name" value="Periplasmic binding protein-like II"/>
    <property type="match status" value="2"/>
</dbReference>
<keyword evidence="8" id="KW-1185">Reference proteome</keyword>
<evidence type="ECO:0000256" key="4">
    <source>
        <dbReference type="RuleBase" id="RU367119"/>
    </source>
</evidence>
<reference evidence="7 8" key="1">
    <citation type="submission" date="2012-02" db="EMBL/GenBank/DDBJ databases">
        <title>Complete sequence of chromosome of Singulisphaera acidiphila DSM 18658.</title>
        <authorList>
            <consortium name="US DOE Joint Genome Institute (JGI-PGF)"/>
            <person name="Lucas S."/>
            <person name="Copeland A."/>
            <person name="Lapidus A."/>
            <person name="Glavina del Rio T."/>
            <person name="Dalin E."/>
            <person name="Tice H."/>
            <person name="Bruce D."/>
            <person name="Goodwin L."/>
            <person name="Pitluck S."/>
            <person name="Peters L."/>
            <person name="Ovchinnikova G."/>
            <person name="Chertkov O."/>
            <person name="Kyrpides N."/>
            <person name="Mavromatis K."/>
            <person name="Ivanova N."/>
            <person name="Brettin T."/>
            <person name="Detter J.C."/>
            <person name="Han C."/>
            <person name="Larimer F."/>
            <person name="Land M."/>
            <person name="Hauser L."/>
            <person name="Markowitz V."/>
            <person name="Cheng J.-F."/>
            <person name="Hugenholtz P."/>
            <person name="Woyke T."/>
            <person name="Wu D."/>
            <person name="Tindall B."/>
            <person name="Pomrenke H."/>
            <person name="Brambilla E."/>
            <person name="Klenk H.-P."/>
            <person name="Eisen J.A."/>
        </authorList>
    </citation>
    <scope>NUCLEOTIDE SEQUENCE [LARGE SCALE GENOMIC DNA]</scope>
    <source>
        <strain evidence="8">ATCC BAA-1392 / DSM 18658 / VKM B-2454 / MOB10</strain>
    </source>
</reference>
<sequence>MRHERSARLLAATLIATIVGGCGRVGGSSSGASATVDIDGSSTVFRISEAAREGYSAINPKVTVVVDNHGTGGGFGHYLNGEIDIIDASRPANPDEEAKAKAQGIPWTRFNVGTDGITLVVNPENQFVKSLTVAQLKAIWEPGSKITTWKDVDPSWPARKIVFYSPDNDSGTFEYFTEAIVGKKKQQRDDVQPSSDDNTLVNGVAGDVDGLGYFGHAYFEANSNKLRAIPIQNGADDAPVLPSEATILDQSYKPLSRPLFIYVKNSSMRRPAVLGFLKYYLENIVELATKGGYVPPTAEEREANRKALPADGDVSTPTAKDAA</sequence>
<dbReference type="PROSITE" id="PS51257">
    <property type="entry name" value="PROKAR_LIPOPROTEIN"/>
    <property type="match status" value="1"/>
</dbReference>
<evidence type="ECO:0000256" key="1">
    <source>
        <dbReference type="ARBA" id="ARBA00008725"/>
    </source>
</evidence>
<evidence type="ECO:0000313" key="7">
    <source>
        <dbReference type="EMBL" id="AGA29555.1"/>
    </source>
</evidence>
<dbReference type="SUPFAM" id="SSF53850">
    <property type="entry name" value="Periplasmic binding protein-like II"/>
    <property type="match status" value="1"/>
</dbReference>
<dbReference type="AlphaFoldDB" id="L0DL44"/>
<dbReference type="KEGG" id="saci:Sinac_5407"/>
<comment type="similarity">
    <text evidence="1 4">Belongs to the PstS family.</text>
</comment>
<dbReference type="NCBIfam" id="TIGR02136">
    <property type="entry name" value="ptsS_2"/>
    <property type="match status" value="1"/>
</dbReference>
<dbReference type="GO" id="GO:0042301">
    <property type="term" value="F:phosphate ion binding"/>
    <property type="evidence" value="ECO:0007669"/>
    <property type="project" value="UniProtKB-UniRule"/>
</dbReference>
<dbReference type="Pfam" id="PF12849">
    <property type="entry name" value="PBP_like_2"/>
    <property type="match status" value="1"/>
</dbReference>
<evidence type="ECO:0000256" key="5">
    <source>
        <dbReference type="SAM" id="MobiDB-lite"/>
    </source>
</evidence>
<evidence type="ECO:0000259" key="6">
    <source>
        <dbReference type="Pfam" id="PF12849"/>
    </source>
</evidence>
<dbReference type="eggNOG" id="COG0226">
    <property type="taxonomic scope" value="Bacteria"/>
</dbReference>
<dbReference type="Proteomes" id="UP000010798">
    <property type="component" value="Chromosome"/>
</dbReference>
<dbReference type="EMBL" id="CP003364">
    <property type="protein sequence ID" value="AGA29555.1"/>
    <property type="molecule type" value="Genomic_DNA"/>
</dbReference>
<dbReference type="PANTHER" id="PTHR30570:SF1">
    <property type="entry name" value="PHOSPHATE-BINDING PROTEIN PSTS"/>
    <property type="match status" value="1"/>
</dbReference>
<name>L0DL44_SINAD</name>
<evidence type="ECO:0000256" key="2">
    <source>
        <dbReference type="ARBA" id="ARBA00022448"/>
    </source>
</evidence>
<dbReference type="GO" id="GO:0006817">
    <property type="term" value="P:phosphate ion transport"/>
    <property type="evidence" value="ECO:0007669"/>
    <property type="project" value="UniProtKB-UniRule"/>
</dbReference>
<dbReference type="HOGENOM" id="CLU_026228_1_0_0"/>
<gene>
    <name evidence="7" type="ordered locus">Sinac_5407</name>
</gene>
<feature type="region of interest" description="Disordered" evidence="5">
    <location>
        <begin position="297"/>
        <end position="323"/>
    </location>
</feature>
<dbReference type="STRING" id="886293.Sinac_5407"/>
<protein>
    <recommendedName>
        <fullName evidence="4">Phosphate-binding protein</fullName>
    </recommendedName>
</protein>
<keyword evidence="2 4" id="KW-0813">Transport</keyword>
<dbReference type="InterPro" id="IPR024370">
    <property type="entry name" value="PBP_domain"/>
</dbReference>
<accession>L0DL44</accession>
<dbReference type="InterPro" id="IPR011862">
    <property type="entry name" value="Phos-bd"/>
</dbReference>
<proteinExistence type="inferred from homology"/>
<dbReference type="CDD" id="cd13654">
    <property type="entry name" value="PBP2_phosphate_like_2"/>
    <property type="match status" value="1"/>
</dbReference>
<evidence type="ECO:0000313" key="8">
    <source>
        <dbReference type="Proteomes" id="UP000010798"/>
    </source>
</evidence>